<accession>A0ABT6ZIJ6</accession>
<dbReference type="EMBL" id="JASJEX010000001">
    <property type="protein sequence ID" value="MDJ1128875.1"/>
    <property type="molecule type" value="Genomic_DNA"/>
</dbReference>
<name>A0ABT6ZIJ6_9ACTN</name>
<protein>
    <submittedName>
        <fullName evidence="1">Uncharacterized protein</fullName>
    </submittedName>
</protein>
<evidence type="ECO:0000313" key="1">
    <source>
        <dbReference type="EMBL" id="MDJ1128875.1"/>
    </source>
</evidence>
<organism evidence="1 2">
    <name type="scientific">Kribbibacterium absianum</name>
    <dbReference type="NCBI Taxonomy" id="3044210"/>
    <lineage>
        <taxon>Bacteria</taxon>
        <taxon>Bacillati</taxon>
        <taxon>Actinomycetota</taxon>
        <taxon>Coriobacteriia</taxon>
        <taxon>Coriobacteriales</taxon>
        <taxon>Kribbibacteriaceae</taxon>
        <taxon>Kribbibacterium</taxon>
    </lineage>
</organism>
<evidence type="ECO:0000313" key="2">
    <source>
        <dbReference type="Proteomes" id="UP001431693"/>
    </source>
</evidence>
<gene>
    <name evidence="1" type="ORF">QJ043_02105</name>
</gene>
<reference evidence="1" key="1">
    <citation type="submission" date="2023-05" db="EMBL/GenBank/DDBJ databases">
        <title>[olsenella] sp. nov., isolated from a pig farm feces dump.</title>
        <authorList>
            <person name="Chang Y.-H."/>
        </authorList>
    </citation>
    <scope>NUCLEOTIDE SEQUENCE</scope>
    <source>
        <strain evidence="1">YH-ols2217</strain>
    </source>
</reference>
<comment type="caution">
    <text evidence="1">The sequence shown here is derived from an EMBL/GenBank/DDBJ whole genome shotgun (WGS) entry which is preliminary data.</text>
</comment>
<sequence length="69" mass="8081">MFRREENVGRYHDLCERFEERFGEPFWMPSGLGLYVEDGIYAIKHALERGVKRNGYEAFDLEPPAQTVG</sequence>
<dbReference type="RefSeq" id="WP_283712514.1">
    <property type="nucleotide sequence ID" value="NZ_JASJEW010000001.1"/>
</dbReference>
<dbReference type="Proteomes" id="UP001431693">
    <property type="component" value="Unassembled WGS sequence"/>
</dbReference>
<keyword evidence="2" id="KW-1185">Reference proteome</keyword>
<proteinExistence type="predicted"/>